<evidence type="ECO:0000313" key="1">
    <source>
        <dbReference type="EMBL" id="MBA0877363.1"/>
    </source>
</evidence>
<reference evidence="1 2" key="1">
    <citation type="journal article" date="2019" name="Genome Biol. Evol.">
        <title>Insights into the evolution of the New World diploid cottons (Gossypium, subgenus Houzingenia) based on genome sequencing.</title>
        <authorList>
            <person name="Grover C.E."/>
            <person name="Arick M.A. 2nd"/>
            <person name="Thrash A."/>
            <person name="Conover J.L."/>
            <person name="Sanders W.S."/>
            <person name="Peterson D.G."/>
            <person name="Frelichowski J.E."/>
            <person name="Scheffler J.A."/>
            <person name="Scheffler B.E."/>
            <person name="Wendel J.F."/>
        </authorList>
    </citation>
    <scope>NUCLEOTIDE SEQUENCE [LARGE SCALE GENOMIC DNA]</scope>
    <source>
        <strain evidence="1">1</strain>
        <tissue evidence="1">Leaf</tissue>
    </source>
</reference>
<dbReference type="EMBL" id="JABFAF010267969">
    <property type="protein sequence ID" value="MBA0877363.1"/>
    <property type="molecule type" value="Genomic_DNA"/>
</dbReference>
<comment type="caution">
    <text evidence="1">The sequence shown here is derived from an EMBL/GenBank/DDBJ whole genome shotgun (WGS) entry which is preliminary data.</text>
</comment>
<dbReference type="Proteomes" id="UP000593576">
    <property type="component" value="Unassembled WGS sequence"/>
</dbReference>
<organism evidence="1 2">
    <name type="scientific">Gossypium schwendimanii</name>
    <name type="common">Cotton</name>
    <dbReference type="NCBI Taxonomy" id="34291"/>
    <lineage>
        <taxon>Eukaryota</taxon>
        <taxon>Viridiplantae</taxon>
        <taxon>Streptophyta</taxon>
        <taxon>Embryophyta</taxon>
        <taxon>Tracheophyta</taxon>
        <taxon>Spermatophyta</taxon>
        <taxon>Magnoliopsida</taxon>
        <taxon>eudicotyledons</taxon>
        <taxon>Gunneridae</taxon>
        <taxon>Pentapetalae</taxon>
        <taxon>rosids</taxon>
        <taxon>malvids</taxon>
        <taxon>Malvales</taxon>
        <taxon>Malvaceae</taxon>
        <taxon>Malvoideae</taxon>
        <taxon>Gossypium</taxon>
    </lineage>
</organism>
<dbReference type="OrthoDB" id="993601at2759"/>
<protein>
    <submittedName>
        <fullName evidence="1">Uncharacterized protein</fullName>
    </submittedName>
</protein>
<gene>
    <name evidence="1" type="ORF">Goshw_005095</name>
</gene>
<evidence type="ECO:0000313" key="2">
    <source>
        <dbReference type="Proteomes" id="UP000593576"/>
    </source>
</evidence>
<accession>A0A7J9N1Z1</accession>
<name>A0A7J9N1Z1_GOSSC</name>
<sequence length="69" mass="8301">MNLRLDIDVQKLETEKIRKGKNKVKEKLDSLKIDYKKLRLSIKTAGLGKTSEQWREEIREEKDKADRWE</sequence>
<dbReference type="AlphaFoldDB" id="A0A7J9N1Z1"/>
<keyword evidence="2" id="KW-1185">Reference proteome</keyword>
<feature type="non-terminal residue" evidence="1">
    <location>
        <position position="69"/>
    </location>
</feature>
<proteinExistence type="predicted"/>